<feature type="region of interest" description="Disordered" evidence="1">
    <location>
        <begin position="1"/>
        <end position="46"/>
    </location>
</feature>
<evidence type="ECO:0000256" key="1">
    <source>
        <dbReference type="SAM" id="MobiDB-lite"/>
    </source>
</evidence>
<name>K0T924_THAOC</name>
<feature type="region of interest" description="Disordered" evidence="1">
    <location>
        <begin position="67"/>
        <end position="93"/>
    </location>
</feature>
<dbReference type="AlphaFoldDB" id="K0T924"/>
<protein>
    <submittedName>
        <fullName evidence="2">Uncharacterized protein</fullName>
    </submittedName>
</protein>
<evidence type="ECO:0000313" key="2">
    <source>
        <dbReference type="EMBL" id="EJK74040.1"/>
    </source>
</evidence>
<keyword evidence="3" id="KW-1185">Reference proteome</keyword>
<accession>K0T924</accession>
<sequence length="93" mass="9513">MARTGAVPRWTRRGRGEGSSHWPLALGGLTGGDDDVPSSSRTTELDVPAARVREARGRTCPGPCVAAPARGRGAKSARTDEDAAALEGGGESD</sequence>
<comment type="caution">
    <text evidence="2">The sequence shown here is derived from an EMBL/GenBank/DDBJ whole genome shotgun (WGS) entry which is preliminary data.</text>
</comment>
<evidence type="ECO:0000313" key="3">
    <source>
        <dbReference type="Proteomes" id="UP000266841"/>
    </source>
</evidence>
<dbReference type="Proteomes" id="UP000266841">
    <property type="component" value="Unassembled WGS sequence"/>
</dbReference>
<organism evidence="2 3">
    <name type="scientific">Thalassiosira oceanica</name>
    <name type="common">Marine diatom</name>
    <dbReference type="NCBI Taxonomy" id="159749"/>
    <lineage>
        <taxon>Eukaryota</taxon>
        <taxon>Sar</taxon>
        <taxon>Stramenopiles</taxon>
        <taxon>Ochrophyta</taxon>
        <taxon>Bacillariophyta</taxon>
        <taxon>Coscinodiscophyceae</taxon>
        <taxon>Thalassiosirophycidae</taxon>
        <taxon>Thalassiosirales</taxon>
        <taxon>Thalassiosiraceae</taxon>
        <taxon>Thalassiosira</taxon>
    </lineage>
</organism>
<gene>
    <name evidence="2" type="ORF">THAOC_04308</name>
</gene>
<proteinExistence type="predicted"/>
<dbReference type="EMBL" id="AGNL01004004">
    <property type="protein sequence ID" value="EJK74040.1"/>
    <property type="molecule type" value="Genomic_DNA"/>
</dbReference>
<reference evidence="2 3" key="1">
    <citation type="journal article" date="2012" name="Genome Biol.">
        <title>Genome and low-iron response of an oceanic diatom adapted to chronic iron limitation.</title>
        <authorList>
            <person name="Lommer M."/>
            <person name="Specht M."/>
            <person name="Roy A.S."/>
            <person name="Kraemer L."/>
            <person name="Andreson R."/>
            <person name="Gutowska M.A."/>
            <person name="Wolf J."/>
            <person name="Bergner S.V."/>
            <person name="Schilhabel M.B."/>
            <person name="Klostermeier U.C."/>
            <person name="Beiko R.G."/>
            <person name="Rosenstiel P."/>
            <person name="Hippler M."/>
            <person name="Laroche J."/>
        </authorList>
    </citation>
    <scope>NUCLEOTIDE SEQUENCE [LARGE SCALE GENOMIC DNA]</scope>
    <source>
        <strain evidence="2 3">CCMP1005</strain>
    </source>
</reference>